<dbReference type="PANTHER" id="PTHR40252:SF2">
    <property type="entry name" value="BLR0328 PROTEIN"/>
    <property type="match status" value="1"/>
</dbReference>
<dbReference type="SMART" id="SM01204">
    <property type="entry name" value="FIST_C"/>
    <property type="match status" value="1"/>
</dbReference>
<dbReference type="RefSeq" id="WP_058473614.1">
    <property type="nucleotide sequence ID" value="NZ_CAAAIL010000003.1"/>
</dbReference>
<proteinExistence type="predicted"/>
<keyword evidence="5" id="KW-1185">Reference proteome</keyword>
<sequence>MDIQAFQYILGQGWSLNTFPDLDSENTLVMVFASPEFINHVNPIIELANFYSKSKLIGCSSAGEIFGSKIFDQSLSVVVVRFNTTLLKIAKAKVEHVTDSNSAGISIAQQLKDTELKSIFVLSDGLSVNGSELVKGLNTVTEDKGLVITGGLAGDGSDFKQTWTIVGGEILTNYVVAVGFYGSHIHVGHASKGGWDKFGPVRRVTRSESNILYELDYQPALQLYKEYLGEKASELPSSGLLYPLAINEIDGNESIQLVRTILAVDEKEQSLIFAGDIPSGCYAQLMRANFDRLIDSANEAGQLANQRMMNDHLATIGPLLAIDISCVGRRLLLGERTEEEIESALISLPKGSTQVGFYSYGELSPYTVGKCELHNQTMTITTFYEY</sequence>
<feature type="domain" description="FIST C-domain" evidence="2">
    <location>
        <begin position="220"/>
        <end position="366"/>
    </location>
</feature>
<dbReference type="Proteomes" id="UP000254230">
    <property type="component" value="Unassembled WGS sequence"/>
</dbReference>
<dbReference type="InterPro" id="IPR019494">
    <property type="entry name" value="FIST_C"/>
</dbReference>
<dbReference type="STRING" id="45072.Lqua_1456"/>
<dbReference type="Pfam" id="PF10442">
    <property type="entry name" value="FIST_C"/>
    <property type="match status" value="1"/>
</dbReference>
<accession>A0A378KT85</accession>
<evidence type="ECO:0000313" key="5">
    <source>
        <dbReference type="Proteomes" id="UP000054639"/>
    </source>
</evidence>
<evidence type="ECO:0000313" key="4">
    <source>
        <dbReference type="EMBL" id="STY17526.1"/>
    </source>
</evidence>
<dbReference type="AlphaFoldDB" id="A0A378KT85"/>
<evidence type="ECO:0000259" key="2">
    <source>
        <dbReference type="SMART" id="SM01204"/>
    </source>
</evidence>
<protein>
    <submittedName>
        <fullName evidence="3">FIST N domain protein</fullName>
    </submittedName>
    <submittedName>
        <fullName evidence="4">Uncharacterized conserved protein</fullName>
    </submittedName>
</protein>
<dbReference type="Proteomes" id="UP000054639">
    <property type="component" value="Unassembled WGS sequence"/>
</dbReference>
<dbReference type="SMART" id="SM00897">
    <property type="entry name" value="FIST"/>
    <property type="match status" value="1"/>
</dbReference>
<reference evidence="3 5" key="1">
    <citation type="submission" date="2015-11" db="EMBL/GenBank/DDBJ databases">
        <title>Genomic analysis of 38 Legionella species identifies large and diverse effector repertoires.</title>
        <authorList>
            <person name="Burstein D."/>
            <person name="Amaro F."/>
            <person name="Zusman T."/>
            <person name="Lifshitz Z."/>
            <person name="Cohen O."/>
            <person name="Gilbert J.A."/>
            <person name="Pupko T."/>
            <person name="Shuman H.A."/>
            <person name="Segal G."/>
        </authorList>
    </citation>
    <scope>NUCLEOTIDE SEQUENCE [LARGE SCALE GENOMIC DNA]</scope>
    <source>
        <strain evidence="3 5">ATCC 49507</strain>
    </source>
</reference>
<dbReference type="OrthoDB" id="9770435at2"/>
<name>A0A378KT85_9GAMM</name>
<dbReference type="InterPro" id="IPR013702">
    <property type="entry name" value="FIST_domain_N"/>
</dbReference>
<gene>
    <name evidence="3" type="ORF">Lqua_1456</name>
    <name evidence="4" type="ORF">NCTC12376_01334</name>
</gene>
<dbReference type="EMBL" id="UGOW01000001">
    <property type="protein sequence ID" value="STY17526.1"/>
    <property type="molecule type" value="Genomic_DNA"/>
</dbReference>
<organism evidence="4 6">
    <name type="scientific">Legionella quateirensis</name>
    <dbReference type="NCBI Taxonomy" id="45072"/>
    <lineage>
        <taxon>Bacteria</taxon>
        <taxon>Pseudomonadati</taxon>
        <taxon>Pseudomonadota</taxon>
        <taxon>Gammaproteobacteria</taxon>
        <taxon>Legionellales</taxon>
        <taxon>Legionellaceae</taxon>
        <taxon>Legionella</taxon>
    </lineage>
</organism>
<dbReference type="Pfam" id="PF08495">
    <property type="entry name" value="FIST"/>
    <property type="match status" value="1"/>
</dbReference>
<dbReference type="PANTHER" id="PTHR40252">
    <property type="entry name" value="BLR0328 PROTEIN"/>
    <property type="match status" value="1"/>
</dbReference>
<reference evidence="4 6" key="2">
    <citation type="submission" date="2018-06" db="EMBL/GenBank/DDBJ databases">
        <authorList>
            <consortium name="Pathogen Informatics"/>
            <person name="Doyle S."/>
        </authorList>
    </citation>
    <scope>NUCLEOTIDE SEQUENCE [LARGE SCALE GENOMIC DNA]</scope>
    <source>
        <strain evidence="4 6">NCTC12376</strain>
    </source>
</reference>
<evidence type="ECO:0000313" key="6">
    <source>
        <dbReference type="Proteomes" id="UP000254230"/>
    </source>
</evidence>
<feature type="domain" description="FIST" evidence="1">
    <location>
        <begin position="25"/>
        <end position="219"/>
    </location>
</feature>
<evidence type="ECO:0000313" key="3">
    <source>
        <dbReference type="EMBL" id="KTD51229.1"/>
    </source>
</evidence>
<dbReference type="EMBL" id="LNYR01000012">
    <property type="protein sequence ID" value="KTD51229.1"/>
    <property type="molecule type" value="Genomic_DNA"/>
</dbReference>
<evidence type="ECO:0000259" key="1">
    <source>
        <dbReference type="SMART" id="SM00897"/>
    </source>
</evidence>